<dbReference type="InterPro" id="IPR000595">
    <property type="entry name" value="cNMP-bd_dom"/>
</dbReference>
<dbReference type="PROSITE" id="PS50042">
    <property type="entry name" value="CNMP_BINDING_3"/>
    <property type="match status" value="1"/>
</dbReference>
<dbReference type="EMBL" id="VLLG01000003">
    <property type="protein sequence ID" value="TWI88075.1"/>
    <property type="molecule type" value="Genomic_DNA"/>
</dbReference>
<organism evidence="2 3">
    <name type="scientific">Chitinophaga japonensis</name>
    <name type="common">Flexibacter japonensis</name>
    <dbReference type="NCBI Taxonomy" id="104662"/>
    <lineage>
        <taxon>Bacteria</taxon>
        <taxon>Pseudomonadati</taxon>
        <taxon>Bacteroidota</taxon>
        <taxon>Chitinophagia</taxon>
        <taxon>Chitinophagales</taxon>
        <taxon>Chitinophagaceae</taxon>
        <taxon>Chitinophaga</taxon>
    </lineage>
</organism>
<sequence length="190" mass="22021">MDPKQLLKEHIAKTAKLSENEFDDFFECFTAKSYKKGAYIITAGERIDCEYFVVSGCIKTFYVNDNQKMFVLQFAMPSCWASDYSALYSGTRATISIGCITDTELLCLSNNARESACRKFHQVEHFFRTRMTGEYVASQKRLLSTMNNDVKYRYEELITLFPELYNMVPKRLIAAYLGVSRETLYRLNNT</sequence>
<dbReference type="Pfam" id="PF00027">
    <property type="entry name" value="cNMP_binding"/>
    <property type="match status" value="1"/>
</dbReference>
<evidence type="ECO:0000313" key="3">
    <source>
        <dbReference type="Proteomes" id="UP000316778"/>
    </source>
</evidence>
<dbReference type="InterPro" id="IPR014710">
    <property type="entry name" value="RmlC-like_jellyroll"/>
</dbReference>
<dbReference type="OrthoDB" id="1092431at2"/>
<dbReference type="SUPFAM" id="SSF51206">
    <property type="entry name" value="cAMP-binding domain-like"/>
    <property type="match status" value="1"/>
</dbReference>
<reference evidence="2 3" key="1">
    <citation type="journal article" date="2013" name="Stand. Genomic Sci.">
        <title>Genomic Encyclopedia of Type Strains, Phase I: The one thousand microbial genomes (KMG-I) project.</title>
        <authorList>
            <person name="Kyrpides N.C."/>
            <person name="Woyke T."/>
            <person name="Eisen J.A."/>
            <person name="Garrity G."/>
            <person name="Lilburn T.G."/>
            <person name="Beck B.J."/>
            <person name="Whitman W.B."/>
            <person name="Hugenholtz P."/>
            <person name="Klenk H.P."/>
        </authorList>
    </citation>
    <scope>NUCLEOTIDE SEQUENCE [LARGE SCALE GENOMIC DNA]</scope>
    <source>
        <strain evidence="2 3">DSM 13484</strain>
    </source>
</reference>
<dbReference type="RefSeq" id="WP_145712903.1">
    <property type="nucleotide sequence ID" value="NZ_BAAAFY010000001.1"/>
</dbReference>
<proteinExistence type="predicted"/>
<name>A0A562T3C0_CHIJA</name>
<accession>A0A562T3C0</accession>
<gene>
    <name evidence="2" type="ORF">LX66_2149</name>
</gene>
<evidence type="ECO:0000259" key="1">
    <source>
        <dbReference type="PROSITE" id="PS50042"/>
    </source>
</evidence>
<evidence type="ECO:0000313" key="2">
    <source>
        <dbReference type="EMBL" id="TWI88075.1"/>
    </source>
</evidence>
<dbReference type="InterPro" id="IPR018490">
    <property type="entry name" value="cNMP-bd_dom_sf"/>
</dbReference>
<protein>
    <submittedName>
        <fullName evidence="2">CRP-like cAMP-binding protein</fullName>
    </submittedName>
</protein>
<keyword evidence="3" id="KW-1185">Reference proteome</keyword>
<comment type="caution">
    <text evidence="2">The sequence shown here is derived from an EMBL/GenBank/DDBJ whole genome shotgun (WGS) entry which is preliminary data.</text>
</comment>
<dbReference type="Gene3D" id="2.60.120.10">
    <property type="entry name" value="Jelly Rolls"/>
    <property type="match status" value="1"/>
</dbReference>
<dbReference type="Proteomes" id="UP000316778">
    <property type="component" value="Unassembled WGS sequence"/>
</dbReference>
<dbReference type="CDD" id="cd00038">
    <property type="entry name" value="CAP_ED"/>
    <property type="match status" value="1"/>
</dbReference>
<dbReference type="AlphaFoldDB" id="A0A562T3C0"/>
<feature type="domain" description="Cyclic nucleotide-binding" evidence="1">
    <location>
        <begin position="13"/>
        <end position="109"/>
    </location>
</feature>